<dbReference type="PANTHER" id="PTHR11941">
    <property type="entry name" value="ENOYL-COA HYDRATASE-RELATED"/>
    <property type="match status" value="1"/>
</dbReference>
<protein>
    <submittedName>
        <fullName evidence="1">Benzoyl-CoA-dihydrodiol lyase</fullName>
        <ecNumber evidence="1">4.2.1.17</ecNumber>
    </submittedName>
</protein>
<accession>A0A327JEZ1</accession>
<keyword evidence="2" id="KW-1185">Reference proteome</keyword>
<dbReference type="InterPro" id="IPR017633">
    <property type="entry name" value="Benz-CoA_dihydrodiol_lyase"/>
</dbReference>
<dbReference type="PANTHER" id="PTHR11941:SF54">
    <property type="entry name" value="ENOYL-COA HYDRATASE, MITOCHONDRIAL"/>
    <property type="match status" value="1"/>
</dbReference>
<keyword evidence="1" id="KW-0456">Lyase</keyword>
<dbReference type="SUPFAM" id="SSF52096">
    <property type="entry name" value="ClpP/crotonase"/>
    <property type="match status" value="2"/>
</dbReference>
<proteinExistence type="predicted"/>
<gene>
    <name evidence="1" type="ORF">CH339_22360</name>
</gene>
<dbReference type="EMBL" id="NPEV01000079">
    <property type="protein sequence ID" value="RAI24304.1"/>
    <property type="molecule type" value="Genomic_DNA"/>
</dbReference>
<dbReference type="GO" id="GO:0006635">
    <property type="term" value="P:fatty acid beta-oxidation"/>
    <property type="evidence" value="ECO:0007669"/>
    <property type="project" value="TreeGrafter"/>
</dbReference>
<reference evidence="1 2" key="1">
    <citation type="submission" date="2017-07" db="EMBL/GenBank/DDBJ databases">
        <title>Draft Genome Sequences of Select Purple Nonsulfur Bacteria.</title>
        <authorList>
            <person name="Lasarre B."/>
            <person name="Mckinlay J.B."/>
        </authorList>
    </citation>
    <scope>NUCLEOTIDE SEQUENCE [LARGE SCALE GENOMIC DNA]</scope>
    <source>
        <strain evidence="1 2">DSM 11290</strain>
    </source>
</reference>
<evidence type="ECO:0000313" key="1">
    <source>
        <dbReference type="EMBL" id="RAI24304.1"/>
    </source>
</evidence>
<dbReference type="EC" id="4.2.1.17" evidence="1"/>
<dbReference type="RefSeq" id="WP_111436650.1">
    <property type="nucleotide sequence ID" value="NZ_JACIGG010000041.1"/>
</dbReference>
<dbReference type="AlphaFoldDB" id="A0A327JEZ1"/>
<dbReference type="Proteomes" id="UP000249299">
    <property type="component" value="Unassembled WGS sequence"/>
</dbReference>
<name>A0A327JEZ1_9HYPH</name>
<dbReference type="NCBIfam" id="TIGR03222">
    <property type="entry name" value="benzo_boxC"/>
    <property type="match status" value="1"/>
</dbReference>
<sequence>MTIDFQTDPSKYRHWRIDTDGPIATLTMDVDENGGLFEGYQLKLNSYDLGVDIELADAIQRLRFEHPEVKAVVLKSGKDRVFCAGANIRMLGGATHAHKVNFCKFTNETRNAMEAAGTLSGQTYIAAVQGACAGGGYELALATDHIILTDDGASSVALPEVPLLAVLPGTGGLTRVTDKRKVRRDLADVFCSIEEGIKGKRAVDWRLVDEIATNSKFDEVVAERANEIASRSDRPDDAKGVSLTSLTRTITDNAVTYSTVSLELDRETRIATITITGPETDAPADTDALASEGADAWCLKFARELDDAILHLRFNEPDTAAVVFKTVGDPEKVVAHEAFLIANDGNWLAREILLYWQRLFKRVDLTSRTLVALVEPGSCFAGPLAEIAFAADRSYMLIGQFEGDNRPEATLTLTEGNFGRYPMSNDLTRLQTRFLGEPESVDKAKAACRKALDASEADEFGLVTFAYDDIDWEDEIRIFLEERASFSPDALTGMEANLRFAGPETMETRIFGRLTAWQNWIFQRPNAVGENGALRRYGSGIRGDFDTTRV</sequence>
<evidence type="ECO:0000313" key="2">
    <source>
        <dbReference type="Proteomes" id="UP000249299"/>
    </source>
</evidence>
<dbReference type="InterPro" id="IPR001753">
    <property type="entry name" value="Enoyl-CoA_hydra/iso"/>
</dbReference>
<dbReference type="GO" id="GO:0004300">
    <property type="term" value="F:enoyl-CoA hydratase activity"/>
    <property type="evidence" value="ECO:0007669"/>
    <property type="project" value="UniProtKB-EC"/>
</dbReference>
<dbReference type="OrthoDB" id="7234377at2"/>
<dbReference type="Pfam" id="PF00378">
    <property type="entry name" value="ECH_1"/>
    <property type="match status" value="1"/>
</dbReference>
<dbReference type="InterPro" id="IPR029045">
    <property type="entry name" value="ClpP/crotonase-like_dom_sf"/>
</dbReference>
<dbReference type="CDD" id="cd06558">
    <property type="entry name" value="crotonase-like"/>
    <property type="match status" value="1"/>
</dbReference>
<organism evidence="1 2">
    <name type="scientific">Rhodobium orientis</name>
    <dbReference type="NCBI Taxonomy" id="34017"/>
    <lineage>
        <taxon>Bacteria</taxon>
        <taxon>Pseudomonadati</taxon>
        <taxon>Pseudomonadota</taxon>
        <taxon>Alphaproteobacteria</taxon>
        <taxon>Hyphomicrobiales</taxon>
        <taxon>Rhodobiaceae</taxon>
        <taxon>Rhodobium</taxon>
    </lineage>
</organism>
<comment type="caution">
    <text evidence="1">The sequence shown here is derived from an EMBL/GenBank/DDBJ whole genome shotgun (WGS) entry which is preliminary data.</text>
</comment>
<dbReference type="Gene3D" id="3.90.226.10">
    <property type="entry name" value="2-enoyl-CoA Hydratase, Chain A, domain 1"/>
    <property type="match status" value="2"/>
</dbReference>